<dbReference type="EC" id="5.1.3.32" evidence="5"/>
<dbReference type="InterPro" id="IPR013448">
    <property type="entry name" value="L-rhamnose_mutarotase"/>
</dbReference>
<evidence type="ECO:0000313" key="7">
    <source>
        <dbReference type="Proteomes" id="UP001055105"/>
    </source>
</evidence>
<keyword evidence="2" id="KW-0413">Isomerase</keyword>
<keyword evidence="4" id="KW-0684">Rhamnose metabolism</keyword>
<dbReference type="HAMAP" id="MF_01663">
    <property type="entry name" value="L_rham_rotase"/>
    <property type="match status" value="1"/>
</dbReference>
<evidence type="ECO:0000256" key="5">
    <source>
        <dbReference type="NCBIfam" id="TIGR02625"/>
    </source>
</evidence>
<name>A0AA37NMQ5_9BACT</name>
<dbReference type="Pfam" id="PF05336">
    <property type="entry name" value="rhaM"/>
    <property type="match status" value="1"/>
</dbReference>
<comment type="caution">
    <text evidence="6">The sequence shown here is derived from an EMBL/GenBank/DDBJ whole genome shotgun (WGS) entry which is preliminary data.</text>
</comment>
<dbReference type="PANTHER" id="PTHR34389">
    <property type="entry name" value="L-RHAMNOSE MUTAROTASE"/>
    <property type="match status" value="1"/>
</dbReference>
<dbReference type="GO" id="GO:0062192">
    <property type="term" value="F:L-rhamnose mutarotase activity"/>
    <property type="evidence" value="ECO:0007669"/>
    <property type="project" value="UniProtKB-UniRule"/>
</dbReference>
<keyword evidence="3" id="KW-0119">Carbohydrate metabolism</keyword>
<evidence type="ECO:0000256" key="2">
    <source>
        <dbReference type="ARBA" id="ARBA00023235"/>
    </source>
</evidence>
<dbReference type="SUPFAM" id="SSF54909">
    <property type="entry name" value="Dimeric alpha+beta barrel"/>
    <property type="match status" value="1"/>
</dbReference>
<dbReference type="Gene3D" id="3.30.70.100">
    <property type="match status" value="1"/>
</dbReference>
<gene>
    <name evidence="6" type="primary">rhaM</name>
    <name evidence="6" type="ORF">CE91St16_31390</name>
</gene>
<dbReference type="AlphaFoldDB" id="A0AA37NMQ5"/>
<evidence type="ECO:0000256" key="1">
    <source>
        <dbReference type="ARBA" id="ARBA00022490"/>
    </source>
</evidence>
<sequence length="104" mass="12000">MQRLAFKMKLKPGCEAEYEKRHARLWPEMKLLLKEGGIGNYSIFYDPDTLSLFAYQEIGGEGSSQEMGGEAVVRKWWDYMSDIMEVNADNSPVSVPLRQVFFLE</sequence>
<keyword evidence="1" id="KW-0963">Cytoplasm</keyword>
<evidence type="ECO:0000256" key="4">
    <source>
        <dbReference type="ARBA" id="ARBA00023308"/>
    </source>
</evidence>
<dbReference type="RefSeq" id="WP_195290471.1">
    <property type="nucleotide sequence ID" value="NZ_AP025581.1"/>
</dbReference>
<evidence type="ECO:0000256" key="3">
    <source>
        <dbReference type="ARBA" id="ARBA00023277"/>
    </source>
</evidence>
<accession>A0AA37NMQ5</accession>
<reference evidence="6" key="1">
    <citation type="submission" date="2022-01" db="EMBL/GenBank/DDBJ databases">
        <title>Novel bile acid biosynthetic pathways are enriched in the microbiome of centenarians.</title>
        <authorList>
            <person name="Sato Y."/>
            <person name="Atarashi K."/>
            <person name="Plichta R.D."/>
            <person name="Arai Y."/>
            <person name="Sasajima S."/>
            <person name="Kearney M.S."/>
            <person name="Suda W."/>
            <person name="Takeshita K."/>
            <person name="Sasaki T."/>
            <person name="Okamoto S."/>
            <person name="Skelly N.A."/>
            <person name="Okamura Y."/>
            <person name="Vlamakis H."/>
            <person name="Li Y."/>
            <person name="Tanoue T."/>
            <person name="Takei H."/>
            <person name="Nittono H."/>
            <person name="Narushima S."/>
            <person name="Irie J."/>
            <person name="Itoh H."/>
            <person name="Moriya K."/>
            <person name="Sugiura Y."/>
            <person name="Suematsu M."/>
            <person name="Moritoki N."/>
            <person name="Shibata S."/>
            <person name="Littman R.D."/>
            <person name="Fischbach A.M."/>
            <person name="Uwamino Y."/>
            <person name="Inoue T."/>
            <person name="Honda A."/>
            <person name="Hattori M."/>
            <person name="Murai T."/>
            <person name="Xavier J.R."/>
            <person name="Hirose N."/>
            <person name="Honda K."/>
        </authorList>
    </citation>
    <scope>NUCLEOTIDE SEQUENCE</scope>
    <source>
        <strain evidence="6">CE91-St16</strain>
    </source>
</reference>
<protein>
    <recommendedName>
        <fullName evidence="5">L-rhamnose mutarotase</fullName>
        <ecNumber evidence="5">5.1.3.32</ecNumber>
    </recommendedName>
</protein>
<dbReference type="PANTHER" id="PTHR34389:SF2">
    <property type="entry name" value="L-RHAMNOSE MUTAROTASE"/>
    <property type="match status" value="1"/>
</dbReference>
<organism evidence="6 7">
    <name type="scientific">Alistipes finegoldii</name>
    <dbReference type="NCBI Taxonomy" id="214856"/>
    <lineage>
        <taxon>Bacteria</taxon>
        <taxon>Pseudomonadati</taxon>
        <taxon>Bacteroidota</taxon>
        <taxon>Bacteroidia</taxon>
        <taxon>Bacteroidales</taxon>
        <taxon>Rikenellaceae</taxon>
        <taxon>Alistipes</taxon>
    </lineage>
</organism>
<proteinExistence type="inferred from homology"/>
<evidence type="ECO:0000313" key="6">
    <source>
        <dbReference type="EMBL" id="GKI20231.1"/>
    </source>
</evidence>
<dbReference type="InterPro" id="IPR008000">
    <property type="entry name" value="Rham/fucose_mutarotase"/>
</dbReference>
<dbReference type="NCBIfam" id="TIGR02625">
    <property type="entry name" value="YiiL_rotase"/>
    <property type="match status" value="1"/>
</dbReference>
<dbReference type="GO" id="GO:0005737">
    <property type="term" value="C:cytoplasm"/>
    <property type="evidence" value="ECO:0007669"/>
    <property type="project" value="InterPro"/>
</dbReference>
<dbReference type="EMBL" id="BQOL01000002">
    <property type="protein sequence ID" value="GKI20231.1"/>
    <property type="molecule type" value="Genomic_DNA"/>
</dbReference>
<dbReference type="Proteomes" id="UP001055105">
    <property type="component" value="Unassembled WGS sequence"/>
</dbReference>
<dbReference type="GO" id="GO:0019301">
    <property type="term" value="P:rhamnose catabolic process"/>
    <property type="evidence" value="ECO:0007669"/>
    <property type="project" value="UniProtKB-UniRule"/>
</dbReference>
<dbReference type="InterPro" id="IPR011008">
    <property type="entry name" value="Dimeric_a/b-barrel"/>
</dbReference>